<feature type="region of interest" description="Disordered" evidence="2">
    <location>
        <begin position="1"/>
        <end position="81"/>
    </location>
</feature>
<feature type="compositionally biased region" description="Polar residues" evidence="2">
    <location>
        <begin position="59"/>
        <end position="70"/>
    </location>
</feature>
<dbReference type="EMBL" id="KV875485">
    <property type="protein sequence ID" value="RZR71053.1"/>
    <property type="molecule type" value="Genomic_DNA"/>
</dbReference>
<gene>
    <name evidence="3" type="ORF">BHM03_00003059</name>
</gene>
<accession>A0A445M9Y9</accession>
<feature type="coiled-coil region" evidence="1">
    <location>
        <begin position="157"/>
        <end position="191"/>
    </location>
</feature>
<name>A0A445M9Y9_ENSVE</name>
<proteinExistence type="predicted"/>
<evidence type="ECO:0000256" key="1">
    <source>
        <dbReference type="SAM" id="Coils"/>
    </source>
</evidence>
<evidence type="ECO:0000313" key="3">
    <source>
        <dbReference type="EMBL" id="RZR71053.1"/>
    </source>
</evidence>
<protein>
    <submittedName>
        <fullName evidence="3">Uncharacterized protein</fullName>
    </submittedName>
</protein>
<dbReference type="AlphaFoldDB" id="A0A445M9Y9"/>
<sequence>MFNLGKMKSGGEVGSRSMTSMTTSMSAPTAVAEYSARKRPSVDEGLSLRKYSRRETPEHQANASGSTTVVPSRKGKEPVTMEEAPERGYILRELCEVEDRVGAKRYFATIMMRLKVAEGKDPLMPRWLAIGGYECSSKELINRASKILALRADQDLVTVIEAHVKELEGDINKLRGELESLKTQRRRLEEEGFKSGLEKMGWVSYEFGFRVALERLRSKHPEIEVKQDPFAECPKDANIRIDLSQPSNDSSPSVK</sequence>
<feature type="compositionally biased region" description="Low complexity" evidence="2">
    <location>
        <begin position="17"/>
        <end position="26"/>
    </location>
</feature>
<organism evidence="3">
    <name type="scientific">Ensete ventricosum</name>
    <name type="common">Abyssinian banana</name>
    <name type="synonym">Musa ensete</name>
    <dbReference type="NCBI Taxonomy" id="4639"/>
    <lineage>
        <taxon>Eukaryota</taxon>
        <taxon>Viridiplantae</taxon>
        <taxon>Streptophyta</taxon>
        <taxon>Embryophyta</taxon>
        <taxon>Tracheophyta</taxon>
        <taxon>Spermatophyta</taxon>
        <taxon>Magnoliopsida</taxon>
        <taxon>Liliopsida</taxon>
        <taxon>Zingiberales</taxon>
        <taxon>Musaceae</taxon>
        <taxon>Ensete</taxon>
    </lineage>
</organism>
<keyword evidence="1" id="KW-0175">Coiled coil</keyword>
<reference evidence="3" key="1">
    <citation type="journal article" date="2018" name="Data Brief">
        <title>Genome sequence data from 17 accessions of Ensete ventricosum, a staple food crop for millions in Ethiopia.</title>
        <authorList>
            <person name="Yemataw Z."/>
            <person name="Muzemil S."/>
            <person name="Ambachew D."/>
            <person name="Tripathi L."/>
            <person name="Tesfaye K."/>
            <person name="Chala A."/>
            <person name="Farbos A."/>
            <person name="O'Neill P."/>
            <person name="Moore K."/>
            <person name="Grant M."/>
            <person name="Studholme D.J."/>
        </authorList>
    </citation>
    <scope>NUCLEOTIDE SEQUENCE [LARGE SCALE GENOMIC DNA]</scope>
    <source>
        <tissue evidence="3">Leaf</tissue>
    </source>
</reference>
<evidence type="ECO:0000256" key="2">
    <source>
        <dbReference type="SAM" id="MobiDB-lite"/>
    </source>
</evidence>
<dbReference type="Proteomes" id="UP000290560">
    <property type="component" value="Unassembled WGS sequence"/>
</dbReference>